<gene>
    <name evidence="1" type="ORF">K488DRAFT_38916</name>
</gene>
<sequence>MGDDFSDVEVSLEPQLVESLVQISTLLPSSLASLLAPHLSPSGHPGSMAPTIPYSVLLDISKWTRTDEGGVALHRHSPSLSPASYSMITLLAGTRTSPNRVFPPAPPLPAADMRREVNDRRVIAAVINALVSIVGAGVAAWYAAHSVGWRDEWKIIVALLVSTAVAVSEFALYLIWESR</sequence>
<dbReference type="Proteomes" id="UP000814128">
    <property type="component" value="Unassembled WGS sequence"/>
</dbReference>
<keyword evidence="2" id="KW-1185">Reference proteome</keyword>
<name>A0ACB8QHI8_9AGAM</name>
<comment type="caution">
    <text evidence="1">The sequence shown here is derived from an EMBL/GenBank/DDBJ whole genome shotgun (WGS) entry which is preliminary data.</text>
</comment>
<reference evidence="1" key="1">
    <citation type="submission" date="2021-02" db="EMBL/GenBank/DDBJ databases">
        <authorList>
            <consortium name="DOE Joint Genome Institute"/>
            <person name="Ahrendt S."/>
            <person name="Looney B.P."/>
            <person name="Miyauchi S."/>
            <person name="Morin E."/>
            <person name="Drula E."/>
            <person name="Courty P.E."/>
            <person name="Chicoki N."/>
            <person name="Fauchery L."/>
            <person name="Kohler A."/>
            <person name="Kuo A."/>
            <person name="Labutti K."/>
            <person name="Pangilinan J."/>
            <person name="Lipzen A."/>
            <person name="Riley R."/>
            <person name="Andreopoulos W."/>
            <person name="He G."/>
            <person name="Johnson J."/>
            <person name="Barry K.W."/>
            <person name="Grigoriev I.V."/>
            <person name="Nagy L."/>
            <person name="Hibbett D."/>
            <person name="Henrissat B."/>
            <person name="Matheny P.B."/>
            <person name="Labbe J."/>
            <person name="Martin F."/>
        </authorList>
    </citation>
    <scope>NUCLEOTIDE SEQUENCE</scope>
    <source>
        <strain evidence="1">EC-137</strain>
    </source>
</reference>
<accession>A0ACB8QHI8</accession>
<reference evidence="1" key="2">
    <citation type="journal article" date="2022" name="New Phytol.">
        <title>Evolutionary transition to the ectomycorrhizal habit in the genomes of a hyperdiverse lineage of mushroom-forming fungi.</title>
        <authorList>
            <person name="Looney B."/>
            <person name="Miyauchi S."/>
            <person name="Morin E."/>
            <person name="Drula E."/>
            <person name="Courty P.E."/>
            <person name="Kohler A."/>
            <person name="Kuo A."/>
            <person name="LaButti K."/>
            <person name="Pangilinan J."/>
            <person name="Lipzen A."/>
            <person name="Riley R."/>
            <person name="Andreopoulos W."/>
            <person name="He G."/>
            <person name="Johnson J."/>
            <person name="Nolan M."/>
            <person name="Tritt A."/>
            <person name="Barry K.W."/>
            <person name="Grigoriev I.V."/>
            <person name="Nagy L.G."/>
            <person name="Hibbett D."/>
            <person name="Henrissat B."/>
            <person name="Matheny P.B."/>
            <person name="Labbe J."/>
            <person name="Martin F.M."/>
        </authorList>
    </citation>
    <scope>NUCLEOTIDE SEQUENCE</scope>
    <source>
        <strain evidence="1">EC-137</strain>
    </source>
</reference>
<dbReference type="EMBL" id="MU273586">
    <property type="protein sequence ID" value="KAI0031269.1"/>
    <property type="molecule type" value="Genomic_DNA"/>
</dbReference>
<organism evidence="1 2">
    <name type="scientific">Vararia minispora EC-137</name>
    <dbReference type="NCBI Taxonomy" id="1314806"/>
    <lineage>
        <taxon>Eukaryota</taxon>
        <taxon>Fungi</taxon>
        <taxon>Dikarya</taxon>
        <taxon>Basidiomycota</taxon>
        <taxon>Agaricomycotina</taxon>
        <taxon>Agaricomycetes</taxon>
        <taxon>Russulales</taxon>
        <taxon>Lachnocladiaceae</taxon>
        <taxon>Vararia</taxon>
    </lineage>
</organism>
<feature type="non-terminal residue" evidence="1">
    <location>
        <position position="179"/>
    </location>
</feature>
<proteinExistence type="predicted"/>
<evidence type="ECO:0000313" key="1">
    <source>
        <dbReference type="EMBL" id="KAI0031269.1"/>
    </source>
</evidence>
<evidence type="ECO:0000313" key="2">
    <source>
        <dbReference type="Proteomes" id="UP000814128"/>
    </source>
</evidence>
<protein>
    <submittedName>
        <fullName evidence="1">Uncharacterized protein</fullName>
    </submittedName>
</protein>